<feature type="transmembrane region" description="Helical" evidence="7">
    <location>
        <begin position="99"/>
        <end position="121"/>
    </location>
</feature>
<dbReference type="EMBL" id="CP046401">
    <property type="protein sequence ID" value="QGY47215.1"/>
    <property type="molecule type" value="Genomic_DNA"/>
</dbReference>
<evidence type="ECO:0000256" key="6">
    <source>
        <dbReference type="ARBA" id="ARBA00023136"/>
    </source>
</evidence>
<dbReference type="InterPro" id="IPR011701">
    <property type="entry name" value="MFS"/>
</dbReference>
<dbReference type="PROSITE" id="PS50850">
    <property type="entry name" value="MFS"/>
    <property type="match status" value="1"/>
</dbReference>
<sequence>MNDKTNKQLFYASCLSLMSAALIFISREHLGHILIQEEQILTTAEFGNISGWAFKGTALALLIFSPLIDWFGLKRGMILAWVFQMLGIVGFIVSENATIMLIAMTMAGFGWGILETTINPLCAAQYPTQKTKMLNILHAWWPAGLIIGGLFSRFVLDTFSAPWQAYMLIMVVPVVIYGFLIFNKTFPQTERVNANVSNTKMFRSALKPGFLILLFCMSLTASSELAPNQWLETMFKEYANASGTLILVYGSFIMFFLRFFAGPLAKAINPVGIMTVSAILASIGLILLSQAAKSQNIAFIYASATVFYLGVCYMWPTMYSLAAELHPDGGGLTIGLTGFVGMLGVSVWIPQIGSLGSSYGLAHAFFIVSWLPALAFVVFAIWWIKLKRTSGYKIVKL</sequence>
<comment type="subcellular location">
    <subcellularLocation>
        <location evidence="1">Endomembrane system</location>
        <topology evidence="1">Multi-pass membrane protein</topology>
    </subcellularLocation>
</comment>
<dbReference type="RefSeq" id="WP_158870865.1">
    <property type="nucleotide sequence ID" value="NZ_CP046401.1"/>
</dbReference>
<evidence type="ECO:0000256" key="2">
    <source>
        <dbReference type="ARBA" id="ARBA00008335"/>
    </source>
</evidence>
<dbReference type="InterPro" id="IPR051788">
    <property type="entry name" value="MFS_Transporter"/>
</dbReference>
<dbReference type="Pfam" id="PF07690">
    <property type="entry name" value="MFS_1"/>
    <property type="match status" value="1"/>
</dbReference>
<evidence type="ECO:0000256" key="5">
    <source>
        <dbReference type="ARBA" id="ARBA00022989"/>
    </source>
</evidence>
<feature type="transmembrane region" description="Helical" evidence="7">
    <location>
        <begin position="298"/>
        <end position="318"/>
    </location>
</feature>
<feature type="transmembrane region" description="Helical" evidence="7">
    <location>
        <begin position="361"/>
        <end position="384"/>
    </location>
</feature>
<keyword evidence="10" id="KW-1185">Reference proteome</keyword>
<dbReference type="GO" id="GO:0012505">
    <property type="term" value="C:endomembrane system"/>
    <property type="evidence" value="ECO:0007669"/>
    <property type="project" value="UniProtKB-SubCell"/>
</dbReference>
<evidence type="ECO:0000313" key="10">
    <source>
        <dbReference type="Proteomes" id="UP000428260"/>
    </source>
</evidence>
<feature type="transmembrane region" description="Helical" evidence="7">
    <location>
        <begin position="241"/>
        <end position="261"/>
    </location>
</feature>
<evidence type="ECO:0000256" key="3">
    <source>
        <dbReference type="ARBA" id="ARBA00022448"/>
    </source>
</evidence>
<dbReference type="Gene3D" id="1.20.1250.20">
    <property type="entry name" value="MFS general substrate transporter like domains"/>
    <property type="match status" value="2"/>
</dbReference>
<feature type="transmembrane region" description="Helical" evidence="7">
    <location>
        <begin position="204"/>
        <end position="221"/>
    </location>
</feature>
<keyword evidence="4 7" id="KW-0812">Transmembrane</keyword>
<evidence type="ECO:0000256" key="7">
    <source>
        <dbReference type="SAM" id="Phobius"/>
    </source>
</evidence>
<feature type="transmembrane region" description="Helical" evidence="7">
    <location>
        <begin position="76"/>
        <end position="93"/>
    </location>
</feature>
<evidence type="ECO:0000259" key="8">
    <source>
        <dbReference type="PROSITE" id="PS50850"/>
    </source>
</evidence>
<accession>A0A6I6JVN2</accession>
<name>A0A6I6JVN2_9BACT</name>
<protein>
    <submittedName>
        <fullName evidence="9">MFS transporter</fullName>
    </submittedName>
</protein>
<dbReference type="SUPFAM" id="SSF103473">
    <property type="entry name" value="MFS general substrate transporter"/>
    <property type="match status" value="1"/>
</dbReference>
<feature type="transmembrane region" description="Helical" evidence="7">
    <location>
        <begin position="133"/>
        <end position="151"/>
    </location>
</feature>
<dbReference type="PANTHER" id="PTHR23514">
    <property type="entry name" value="BYPASS OF STOP CODON PROTEIN 6"/>
    <property type="match status" value="1"/>
</dbReference>
<keyword evidence="6 7" id="KW-0472">Membrane</keyword>
<dbReference type="PANTHER" id="PTHR23514:SF3">
    <property type="entry name" value="BYPASS OF STOP CODON PROTEIN 6"/>
    <property type="match status" value="1"/>
</dbReference>
<keyword evidence="5 7" id="KW-1133">Transmembrane helix</keyword>
<dbReference type="Proteomes" id="UP000428260">
    <property type="component" value="Chromosome"/>
</dbReference>
<evidence type="ECO:0000313" key="9">
    <source>
        <dbReference type="EMBL" id="QGY47215.1"/>
    </source>
</evidence>
<feature type="transmembrane region" description="Helical" evidence="7">
    <location>
        <begin position="9"/>
        <end position="26"/>
    </location>
</feature>
<organism evidence="9 10">
    <name type="scientific">Maribellus comscasis</name>
    <dbReference type="NCBI Taxonomy" id="2681766"/>
    <lineage>
        <taxon>Bacteria</taxon>
        <taxon>Pseudomonadati</taxon>
        <taxon>Bacteroidota</taxon>
        <taxon>Bacteroidia</taxon>
        <taxon>Marinilabiliales</taxon>
        <taxon>Prolixibacteraceae</taxon>
        <taxon>Maribellus</taxon>
    </lineage>
</organism>
<dbReference type="InterPro" id="IPR020846">
    <property type="entry name" value="MFS_dom"/>
</dbReference>
<keyword evidence="3" id="KW-0813">Transport</keyword>
<dbReference type="GO" id="GO:0022857">
    <property type="term" value="F:transmembrane transporter activity"/>
    <property type="evidence" value="ECO:0007669"/>
    <property type="project" value="InterPro"/>
</dbReference>
<dbReference type="GO" id="GO:0016020">
    <property type="term" value="C:membrane"/>
    <property type="evidence" value="ECO:0007669"/>
    <property type="project" value="TreeGrafter"/>
</dbReference>
<gene>
    <name evidence="9" type="ORF">GM418_27185</name>
</gene>
<feature type="transmembrane region" description="Helical" evidence="7">
    <location>
        <begin position="46"/>
        <end position="64"/>
    </location>
</feature>
<feature type="transmembrane region" description="Helical" evidence="7">
    <location>
        <begin position="273"/>
        <end position="292"/>
    </location>
</feature>
<evidence type="ECO:0000256" key="1">
    <source>
        <dbReference type="ARBA" id="ARBA00004127"/>
    </source>
</evidence>
<feature type="domain" description="Major facilitator superfamily (MFS) profile" evidence="8">
    <location>
        <begin position="5"/>
        <end position="387"/>
    </location>
</feature>
<comment type="similarity">
    <text evidence="2">Belongs to the major facilitator superfamily.</text>
</comment>
<reference evidence="9 10" key="1">
    <citation type="submission" date="2019-11" db="EMBL/GenBank/DDBJ databases">
        <authorList>
            <person name="Zheng R.K."/>
            <person name="Sun C.M."/>
        </authorList>
    </citation>
    <scope>NUCLEOTIDE SEQUENCE [LARGE SCALE GENOMIC DNA]</scope>
    <source>
        <strain evidence="9 10">WC007</strain>
    </source>
</reference>
<proteinExistence type="inferred from homology"/>
<feature type="transmembrane region" description="Helical" evidence="7">
    <location>
        <begin position="330"/>
        <end position="349"/>
    </location>
</feature>
<dbReference type="KEGG" id="mcos:GM418_27185"/>
<dbReference type="AlphaFoldDB" id="A0A6I6JVN2"/>
<feature type="transmembrane region" description="Helical" evidence="7">
    <location>
        <begin position="163"/>
        <end position="183"/>
    </location>
</feature>
<evidence type="ECO:0000256" key="4">
    <source>
        <dbReference type="ARBA" id="ARBA00022692"/>
    </source>
</evidence>
<dbReference type="InterPro" id="IPR036259">
    <property type="entry name" value="MFS_trans_sf"/>
</dbReference>